<evidence type="ECO:0000313" key="2">
    <source>
        <dbReference type="Proteomes" id="UP001066276"/>
    </source>
</evidence>
<evidence type="ECO:0000313" key="1">
    <source>
        <dbReference type="EMBL" id="KAJ1197785.1"/>
    </source>
</evidence>
<accession>A0AAV7VAU9</accession>
<keyword evidence="2" id="KW-1185">Reference proteome</keyword>
<dbReference type="Proteomes" id="UP001066276">
    <property type="component" value="Chromosome 2_1"/>
</dbReference>
<protein>
    <submittedName>
        <fullName evidence="1">Uncharacterized protein</fullName>
    </submittedName>
</protein>
<gene>
    <name evidence="1" type="ORF">NDU88_001633</name>
</gene>
<proteinExistence type="predicted"/>
<organism evidence="1 2">
    <name type="scientific">Pleurodeles waltl</name>
    <name type="common">Iberian ribbed newt</name>
    <dbReference type="NCBI Taxonomy" id="8319"/>
    <lineage>
        <taxon>Eukaryota</taxon>
        <taxon>Metazoa</taxon>
        <taxon>Chordata</taxon>
        <taxon>Craniata</taxon>
        <taxon>Vertebrata</taxon>
        <taxon>Euteleostomi</taxon>
        <taxon>Amphibia</taxon>
        <taxon>Batrachia</taxon>
        <taxon>Caudata</taxon>
        <taxon>Salamandroidea</taxon>
        <taxon>Salamandridae</taxon>
        <taxon>Pleurodelinae</taxon>
        <taxon>Pleurodeles</taxon>
    </lineage>
</organism>
<reference evidence="1" key="1">
    <citation type="journal article" date="2022" name="bioRxiv">
        <title>Sequencing and chromosome-scale assembly of the giantPleurodeles waltlgenome.</title>
        <authorList>
            <person name="Brown T."/>
            <person name="Elewa A."/>
            <person name="Iarovenko S."/>
            <person name="Subramanian E."/>
            <person name="Araus A.J."/>
            <person name="Petzold A."/>
            <person name="Susuki M."/>
            <person name="Suzuki K.-i.T."/>
            <person name="Hayashi T."/>
            <person name="Toyoda A."/>
            <person name="Oliveira C."/>
            <person name="Osipova E."/>
            <person name="Leigh N.D."/>
            <person name="Simon A."/>
            <person name="Yun M.H."/>
        </authorList>
    </citation>
    <scope>NUCLEOTIDE SEQUENCE</scope>
    <source>
        <strain evidence="1">20211129_DDA</strain>
        <tissue evidence="1">Liver</tissue>
    </source>
</reference>
<dbReference type="AlphaFoldDB" id="A0AAV7VAU9"/>
<sequence length="84" mass="9714">MYPNQRFPYALLRAELLDDTEYKKDLQDVLNGYFSANCGTAKTRGVEWEALKVVIRGRSLSKSYGIRKRLDRELTQQEDALATK</sequence>
<dbReference type="EMBL" id="JANPWB010000003">
    <property type="protein sequence ID" value="KAJ1197785.1"/>
    <property type="molecule type" value="Genomic_DNA"/>
</dbReference>
<name>A0AAV7VAU9_PLEWA</name>
<comment type="caution">
    <text evidence="1">The sequence shown here is derived from an EMBL/GenBank/DDBJ whole genome shotgun (WGS) entry which is preliminary data.</text>
</comment>